<organism evidence="8">
    <name type="scientific">marine sediment metagenome</name>
    <dbReference type="NCBI Taxonomy" id="412755"/>
    <lineage>
        <taxon>unclassified sequences</taxon>
        <taxon>metagenomes</taxon>
        <taxon>ecological metagenomes</taxon>
    </lineage>
</organism>
<dbReference type="EMBL" id="BARU01040649">
    <property type="protein sequence ID" value="GAH79906.1"/>
    <property type="molecule type" value="Genomic_DNA"/>
</dbReference>
<dbReference type="Pfam" id="PF00793">
    <property type="entry name" value="DAHP_synth_1"/>
    <property type="match status" value="1"/>
</dbReference>
<evidence type="ECO:0000256" key="5">
    <source>
        <dbReference type="ARBA" id="ARBA00022679"/>
    </source>
</evidence>
<protein>
    <recommendedName>
        <fullName evidence="3">3-deoxy-8-phosphooctulonate synthase</fullName>
        <ecNumber evidence="3">2.5.1.55</ecNumber>
    </recommendedName>
</protein>
<keyword evidence="5" id="KW-0808">Transferase</keyword>
<dbReference type="GO" id="GO:0008676">
    <property type="term" value="F:3-deoxy-8-phosphooctulonate synthase activity"/>
    <property type="evidence" value="ECO:0007669"/>
    <property type="project" value="UniProtKB-EC"/>
</dbReference>
<dbReference type="EC" id="2.5.1.55" evidence="3"/>
<dbReference type="PANTHER" id="PTHR21057">
    <property type="entry name" value="PHOSPHO-2-DEHYDRO-3-DEOXYHEPTONATE ALDOLASE"/>
    <property type="match status" value="1"/>
</dbReference>
<dbReference type="AlphaFoldDB" id="X1IBW5"/>
<dbReference type="SUPFAM" id="SSF51569">
    <property type="entry name" value="Aldolase"/>
    <property type="match status" value="1"/>
</dbReference>
<comment type="caution">
    <text evidence="8">The sequence shown here is derived from an EMBL/GenBank/DDBJ whole genome shotgun (WGS) entry which is preliminary data.</text>
</comment>
<dbReference type="InterPro" id="IPR006218">
    <property type="entry name" value="DAHP1/KDSA"/>
</dbReference>
<dbReference type="NCBIfam" id="TIGR01362">
    <property type="entry name" value="KDO8P_synth"/>
    <property type="match status" value="1"/>
</dbReference>
<name>X1IBW5_9ZZZZ</name>
<proteinExistence type="inferred from homology"/>
<evidence type="ECO:0000256" key="2">
    <source>
        <dbReference type="ARBA" id="ARBA00010499"/>
    </source>
</evidence>
<dbReference type="InterPro" id="IPR013785">
    <property type="entry name" value="Aldolase_TIM"/>
</dbReference>
<evidence type="ECO:0000256" key="4">
    <source>
        <dbReference type="ARBA" id="ARBA00022490"/>
    </source>
</evidence>
<accession>X1IBW5</accession>
<dbReference type="InterPro" id="IPR006269">
    <property type="entry name" value="KDO8P_synthase"/>
</dbReference>
<evidence type="ECO:0000256" key="3">
    <source>
        <dbReference type="ARBA" id="ARBA00012693"/>
    </source>
</evidence>
<keyword evidence="4" id="KW-0963">Cytoplasm</keyword>
<dbReference type="NCBIfam" id="NF003543">
    <property type="entry name" value="PRK05198.1"/>
    <property type="match status" value="1"/>
</dbReference>
<evidence type="ECO:0000313" key="8">
    <source>
        <dbReference type="EMBL" id="GAH79906.1"/>
    </source>
</evidence>
<reference evidence="8" key="1">
    <citation type="journal article" date="2014" name="Front. Microbiol.">
        <title>High frequency of phylogenetically diverse reductive dehalogenase-homologous genes in deep subseafloor sedimentary metagenomes.</title>
        <authorList>
            <person name="Kawai M."/>
            <person name="Futagami T."/>
            <person name="Toyoda A."/>
            <person name="Takaki Y."/>
            <person name="Nishi S."/>
            <person name="Hori S."/>
            <person name="Arai W."/>
            <person name="Tsubouchi T."/>
            <person name="Morono Y."/>
            <person name="Uchiyama I."/>
            <person name="Ito T."/>
            <person name="Fujiyama A."/>
            <person name="Inagaki F."/>
            <person name="Takami H."/>
        </authorList>
    </citation>
    <scope>NUCLEOTIDE SEQUENCE</scope>
    <source>
        <strain evidence="8">Expedition CK06-06</strain>
    </source>
</reference>
<evidence type="ECO:0000256" key="1">
    <source>
        <dbReference type="ARBA" id="ARBA00004496"/>
    </source>
</evidence>
<dbReference type="Gene3D" id="3.20.20.70">
    <property type="entry name" value="Aldolase class I"/>
    <property type="match status" value="1"/>
</dbReference>
<sequence length="220" mass="24201">DKSNRTSLKSYRGPGIKRGLEILKKVKRELSLPVISDIHCRTEVDEAAAVLDVIQIPAFLSRQTDLLIAAARTKVPLNIKKGQFLAPWDIKNVIEKVTFTGNKNIIITERASSFGYNNLVSDMRALAILSEYGYPVIFDAVHSVQLPGARGVSSGGERQFVSVLARAAVAVGCAGLFLEVHPQPDKALCDGPNMIDFRELERLLKQVKQIDKVIKGSHKL</sequence>
<feature type="non-terminal residue" evidence="8">
    <location>
        <position position="1"/>
    </location>
</feature>
<evidence type="ECO:0000256" key="6">
    <source>
        <dbReference type="ARBA" id="ARBA00049112"/>
    </source>
</evidence>
<comment type="catalytic activity">
    <reaction evidence="6">
        <text>D-arabinose 5-phosphate + phosphoenolpyruvate + H2O = 3-deoxy-alpha-D-manno-2-octulosonate-8-phosphate + phosphate</text>
        <dbReference type="Rhea" id="RHEA:14053"/>
        <dbReference type="ChEBI" id="CHEBI:15377"/>
        <dbReference type="ChEBI" id="CHEBI:43474"/>
        <dbReference type="ChEBI" id="CHEBI:57693"/>
        <dbReference type="ChEBI" id="CHEBI:58702"/>
        <dbReference type="ChEBI" id="CHEBI:85985"/>
        <dbReference type="EC" id="2.5.1.55"/>
    </reaction>
</comment>
<evidence type="ECO:0000259" key="7">
    <source>
        <dbReference type="Pfam" id="PF00793"/>
    </source>
</evidence>
<comment type="similarity">
    <text evidence="2">Belongs to the KdsA family.</text>
</comment>
<feature type="domain" description="DAHP synthetase I/KDSA" evidence="7">
    <location>
        <begin position="1"/>
        <end position="214"/>
    </location>
</feature>
<gene>
    <name evidence="8" type="ORF">S03H2_62812</name>
</gene>
<dbReference type="GO" id="GO:0005737">
    <property type="term" value="C:cytoplasm"/>
    <property type="evidence" value="ECO:0007669"/>
    <property type="project" value="UniProtKB-SubCell"/>
</dbReference>
<comment type="subcellular location">
    <subcellularLocation>
        <location evidence="1">Cytoplasm</location>
    </subcellularLocation>
</comment>